<dbReference type="EMBL" id="MHQT01000019">
    <property type="protein sequence ID" value="OHA09635.1"/>
    <property type="molecule type" value="Genomic_DNA"/>
</dbReference>
<accession>A0A1G2LDC2</accession>
<feature type="domain" description="CBS" evidence="4">
    <location>
        <begin position="11"/>
        <end position="68"/>
    </location>
</feature>
<dbReference type="PANTHER" id="PTHR48108">
    <property type="entry name" value="CBS DOMAIN-CONTAINING PROTEIN CBSX2, CHLOROPLASTIC"/>
    <property type="match status" value="1"/>
</dbReference>
<dbReference type="Gene3D" id="3.10.580.10">
    <property type="entry name" value="CBS-domain"/>
    <property type="match status" value="1"/>
</dbReference>
<keyword evidence="3" id="KW-1133">Transmembrane helix</keyword>
<dbReference type="STRING" id="1802281.A3A44_03360"/>
<dbReference type="PROSITE" id="PS51371">
    <property type="entry name" value="CBS"/>
    <property type="match status" value="2"/>
</dbReference>
<proteinExistence type="predicted"/>
<reference evidence="5 6" key="1">
    <citation type="journal article" date="2016" name="Nat. Commun.">
        <title>Thousands of microbial genomes shed light on interconnected biogeochemical processes in an aquifer system.</title>
        <authorList>
            <person name="Anantharaman K."/>
            <person name="Brown C.T."/>
            <person name="Hug L.A."/>
            <person name="Sharon I."/>
            <person name="Castelle C.J."/>
            <person name="Probst A.J."/>
            <person name="Thomas B.C."/>
            <person name="Singh A."/>
            <person name="Wilkins M.J."/>
            <person name="Karaoz U."/>
            <person name="Brodie E.L."/>
            <person name="Williams K.H."/>
            <person name="Hubbard S.S."/>
            <person name="Banfield J.F."/>
        </authorList>
    </citation>
    <scope>NUCLEOTIDE SEQUENCE [LARGE SCALE GENOMIC DNA]</scope>
</reference>
<dbReference type="Pfam" id="PF00571">
    <property type="entry name" value="CBS"/>
    <property type="match status" value="2"/>
</dbReference>
<dbReference type="PANTHER" id="PTHR48108:SF26">
    <property type="entry name" value="CBS DOMAIN-CONTAINING PROTEIN DDB_G0289609"/>
    <property type="match status" value="1"/>
</dbReference>
<name>A0A1G2LDC2_9BACT</name>
<dbReference type="SMART" id="SM00116">
    <property type="entry name" value="CBS"/>
    <property type="match status" value="2"/>
</dbReference>
<protein>
    <recommendedName>
        <fullName evidence="4">CBS domain-containing protein</fullName>
    </recommendedName>
</protein>
<evidence type="ECO:0000256" key="2">
    <source>
        <dbReference type="PROSITE-ProRule" id="PRU00703"/>
    </source>
</evidence>
<dbReference type="InterPro" id="IPR051462">
    <property type="entry name" value="CBS_domain-containing"/>
</dbReference>
<evidence type="ECO:0000313" key="6">
    <source>
        <dbReference type="Proteomes" id="UP000178977"/>
    </source>
</evidence>
<keyword evidence="2" id="KW-0129">CBS domain</keyword>
<organism evidence="5 6">
    <name type="scientific">Candidatus Sungbacteria bacterium RIFCSPLOWO2_01_FULL_60_25</name>
    <dbReference type="NCBI Taxonomy" id="1802281"/>
    <lineage>
        <taxon>Bacteria</taxon>
        <taxon>Candidatus Sungiibacteriota</taxon>
    </lineage>
</organism>
<sequence>MQRGGTVADFMTRDVITVNPDTALLAAASILARHNLTGLPVVDEAGRVVGILTEYDLITKGSAIHLPTFLKLMREFDVYRRDQTLIREELKGILALTVRDAMNPEPLVLAPETSIAEACRTFGEHHRVNPIPIVDGSRKLVGILSRFDIIRLYAGTNPHPARAKGSPEETDRAVSEFLRGFERNFIAVSRFRARFWLLLSAAFLILGIIITLFFLARVEVNYP</sequence>
<dbReference type="SUPFAM" id="SSF54631">
    <property type="entry name" value="CBS-domain pair"/>
    <property type="match status" value="1"/>
</dbReference>
<dbReference type="Proteomes" id="UP000178977">
    <property type="component" value="Unassembled WGS sequence"/>
</dbReference>
<evidence type="ECO:0000313" key="5">
    <source>
        <dbReference type="EMBL" id="OHA09635.1"/>
    </source>
</evidence>
<dbReference type="InterPro" id="IPR046342">
    <property type="entry name" value="CBS_dom_sf"/>
</dbReference>
<evidence type="ECO:0000259" key="4">
    <source>
        <dbReference type="PROSITE" id="PS51371"/>
    </source>
</evidence>
<gene>
    <name evidence="5" type="ORF">A3A44_03360</name>
</gene>
<comment type="caution">
    <text evidence="5">The sequence shown here is derived from an EMBL/GenBank/DDBJ whole genome shotgun (WGS) entry which is preliminary data.</text>
</comment>
<keyword evidence="3" id="KW-0812">Transmembrane</keyword>
<evidence type="ECO:0000256" key="3">
    <source>
        <dbReference type="SAM" id="Phobius"/>
    </source>
</evidence>
<dbReference type="AlphaFoldDB" id="A0A1G2LDC2"/>
<dbReference type="CDD" id="cd04586">
    <property type="entry name" value="CBS_pair_BON_assoc"/>
    <property type="match status" value="1"/>
</dbReference>
<dbReference type="InterPro" id="IPR000644">
    <property type="entry name" value="CBS_dom"/>
</dbReference>
<feature type="domain" description="CBS" evidence="4">
    <location>
        <begin position="102"/>
        <end position="161"/>
    </location>
</feature>
<evidence type="ECO:0000256" key="1">
    <source>
        <dbReference type="ARBA" id="ARBA00022737"/>
    </source>
</evidence>
<keyword evidence="1" id="KW-0677">Repeat</keyword>
<keyword evidence="3" id="KW-0472">Membrane</keyword>
<feature type="transmembrane region" description="Helical" evidence="3">
    <location>
        <begin position="195"/>
        <end position="216"/>
    </location>
</feature>